<keyword evidence="8" id="KW-0496">Mitochondrion</keyword>
<feature type="compositionally biased region" description="Basic and acidic residues" evidence="11">
    <location>
        <begin position="1561"/>
        <end position="1576"/>
    </location>
</feature>
<feature type="compositionally biased region" description="Gly residues" evidence="11">
    <location>
        <begin position="339"/>
        <end position="354"/>
    </location>
</feature>
<dbReference type="Pfam" id="PF00153">
    <property type="entry name" value="Mito_carr"/>
    <property type="match status" value="3"/>
</dbReference>
<reference evidence="12" key="1">
    <citation type="submission" date="2023-01" db="EMBL/GenBank/DDBJ databases">
        <title>The chitinases involved in constricting ring structure development in the nematode-trapping fungus Drechslerella dactyloides.</title>
        <authorList>
            <person name="Wang R."/>
            <person name="Zhang L."/>
            <person name="Tang P."/>
            <person name="Li S."/>
            <person name="Liang L."/>
        </authorList>
    </citation>
    <scope>NUCLEOTIDE SEQUENCE</scope>
    <source>
        <strain evidence="12">YMF1.00031</strain>
    </source>
</reference>
<feature type="repeat" description="Solcar" evidence="10">
    <location>
        <begin position="23"/>
        <end position="108"/>
    </location>
</feature>
<keyword evidence="7" id="KW-1133">Transmembrane helix</keyword>
<sequence length="2747" mass="305739">MSASAISAQAQAIAAPKQKTGLDLYSRFALAGAVCCSVTHGALTPVDVVKTRIQLEPAVYNKGMIGGFRQVVQSEGAGALLTGLGPTVIGYFLQGAFKFGGYEFFKKQSIDFLGVETATNNRTAVYAGSSACAEFVADIALCPLEATRIRLVSQPTFASGLVSGFGKILTQEGIGAFYSGFGPILFKQVPYTVAKFVVFERISEGIYKTLVDKSTASDGMQTFVNLSSGLGAGFAAAIISQPADTMLSKINKTKGLPGESTTSRLIKIAGELGFRGSFTGLPARLFMVGTLTAFQFAIYGDIKKALGATGGIELDKRAGGQDKGKGRSSREEANEGDGIDSGVGQSQGRGGGTGTDTPDLAIRPENSIYVDSYRRGAFNLEHLRRPTNTADLSAWGVASNVILQYFKRDQLNPYQTISVAVCIGITGAYDWNSESRSYRPVKIIYPKYSSREENRAEFLALVSAVDGHLILAWKPIWLEINWANWMFLSWMLGSDSTIDNEKQGTIDSTPVDWESSQHKPPSVISIMNIGNPNTLIVLDEIARRIPEYRREVPGTDTSKVVEDASGYLLQHKLVTGDREMSEEDQQMRLRDNDLFLTLYGTAEVTGIRQMLDNFHQKLGGVVIQAIGFAIYRNTRKYLITVELQKPDFGEHSANIELETEGLTTDFIVDPNEFSVSTELLSENGPEHHPFRNSLSQSGYSQYFADYPSYFHISAVYKVSDLEQYLFYFRMSTREQHIVTTSINTAISGESVTRDDIEDDIFAASFKLVMLTTWRRQAGHTPVRHIMLAGDSITEEAKSFLRPYVQDISGGHTFLLTRQEQTDELLRMQMDFAQTREGKMLKYLWSSPEFSSSYVEAFEIGWTSSTNDPFVVVHLGYTGEDEFQKIQIALGAHNGDSITLSPCNPGSGADLHTGLEIQLADLADKLLLLGAEVYAQADIMAIGADLNKPRLHSLTTAWEVADGPALRKNHRSSEFTLSNNPVAELFTDALGSSSPGTTFYRTSSQIRKWKEQFQRFVRDMRVASSFVNFTIVPASGQNGAVYQFSSLPPPTEPRQGNTWTPRCLVLRQQLHGSSPTSCTSLTGALSAAWLTAGFDEGRTLSSHFNEIRAIVFQQVNDETRRILEVVYREYADLRSSETLTLFAYSIQHSTSRSRFLWTMLHGTAEICAAQRMFIKHSNIFGAPDRGNWKVDAIHIHYKHTGTLPVILVLLEQVLFHRLGGSNPAAAMAIKTQLAGIYFDKPWSYTAERGQVILNLEAASLGSRDIHRSTDAPVRPNLEVIQLPSQVNDVVPVLIRIPGDRTEFKFSFDISSELELGFLEAPPFNADPYIEQTYVDDLGMIYLQAWQAWATASRRKKGNEERQPGSRSKSSTPLAPDAIILYSSMISPQTRSNMEQVDSLKDLVQWEHGRGYWYLNQLSLPTLITEGLTAERKILRQIGILRLCMLLGSIEVAGIAAMLRNYPNQLGGRFRIKGIRQESLESEYGKLRDTLSVSSDISARKFRVYTAGVKTALPRTDLFSTSHCPQPRTRAGAQICHVEEFRKGCESLATELHELDGQKILKRAGDKGKGKATAKDDQPSQPIVEDPRTLRAFEASRGRGESDFSQRGVADMSDAGTKYILEKKELQLSITARLFAMVIAARLAFNSLDMLNDIDPEETTYRHVTVQSSQSPPLQAFCSPNGNMYLPWNSKWAAEPDLAGWLFVSWILGTDRRWADEVHFDPMTRSIDYETADFEKSTFPPQYITIGDIEDEDTLRVLAKVGNAVGENNAIDVPGDDHNEEGGDGYQFNFDSMPSRGTKERDSLMALYGIKPVTIITTMLERFANALQKLQISSISFVLYRTSTPTAMVIIGLQTPTPRNNGMSDLGDLFHNFDYRYDDKMTQTNFLSTRAPELHPFYGYLNGFSRYTAYLSSVASYNFIRTKDDSYYTNLQTLERYGSLVFTFSTSVPEQHIVLRHCYSTKEKLDVNQAENDNALSERFASVIFQTWRRQAGQAVLRHIMFTDLSSNAKELARRMNGAKSPLVATYTYSPGADLDLFEALQHEFTTTTREGKALKHLQTKWGEFLGHPYVEWLAFGFVGPVGGNPVPDNEKADNPFILIRLGIQSFIEDEAGKIQAATAPSGGISSGVDVDTDSQASMSIEKLLDDSILRGCRSQAQVLALYYTLTSLPQVKLPLLQGSFHQLRQNLSPQLGSLGKFSTVSIDNPARDVLVAFESVLGISLTENKRDLAIVSEWLERARKADKFTSIDLTGLYPATDEAHLPYHISWSNDYNSSKRIDYRGRSIDANDKAAGTLLVIHDRLKAVSTSSLTSALSLAWVYLNWDRREMNFKAGANINVKRGITFLQLREDTIRILKWAHAQEAYKDLWETSGKAYKSLMLVKPMSRDASQNWAGKNPYAYLWAIMLTTPEVSAISDIFTKYVLSRRKRGMTKYQYQAADFSADQTSNTWAIQYIWASVRQSEGSGTTFGLTVILDSIGISMNLRKIAAKDMRIPAVLKDFVFTPLIYPAWERGQTYVGYQTISNLRQRSIDKPFHDNMTKRRTPNVLPPEDVYVTMSTNFGLRPQASYHQVHITLNSGGSPAPDPGSETTFSDRNIDELAAIYFEGFKADKDPVKPGSSLELQKHPILTSFSIAGGAISSTTRKVIDDMARDDSPLRLVDENSQELLAVDKAVLGNTASFFKRLKLNVLSGQREIAAFWAMLRNYVNTLTQQQPSDMARLRIERIILEYPKDGGLYIHIMLGSLAELWD</sequence>
<organism evidence="12 13">
    <name type="scientific">Drechslerella dactyloides</name>
    <name type="common">Nematode-trapping fungus</name>
    <name type="synonym">Arthrobotrys dactyloides</name>
    <dbReference type="NCBI Taxonomy" id="74499"/>
    <lineage>
        <taxon>Eukaryota</taxon>
        <taxon>Fungi</taxon>
        <taxon>Dikarya</taxon>
        <taxon>Ascomycota</taxon>
        <taxon>Pezizomycotina</taxon>
        <taxon>Orbiliomycetes</taxon>
        <taxon>Orbiliales</taxon>
        <taxon>Orbiliaceae</taxon>
        <taxon>Drechslerella</taxon>
    </lineage>
</organism>
<evidence type="ECO:0000313" key="12">
    <source>
        <dbReference type="EMBL" id="KAJ6263705.1"/>
    </source>
</evidence>
<dbReference type="PANTHER" id="PTHR45671">
    <property type="entry name" value="SOLUTE CARRIER FAMILY 25 (MITOCHONDRIAL CARRIER PHOSPHATE CARRIER), MEMBER 3, LIKE-RELATED-RELATED"/>
    <property type="match status" value="1"/>
</dbReference>
<dbReference type="PANTHER" id="PTHR45671:SF12">
    <property type="entry name" value="MITOCHONDRIAL PHOSPHATE CARRIER PROTEIN"/>
    <property type="match status" value="1"/>
</dbReference>
<evidence type="ECO:0000313" key="13">
    <source>
        <dbReference type="Proteomes" id="UP001221413"/>
    </source>
</evidence>
<keyword evidence="9 10" id="KW-0472">Membrane</keyword>
<feature type="repeat" description="Solcar" evidence="10">
    <location>
        <begin position="121"/>
        <end position="205"/>
    </location>
</feature>
<dbReference type="SUPFAM" id="SSF103506">
    <property type="entry name" value="Mitochondrial carrier"/>
    <property type="match status" value="1"/>
</dbReference>
<feature type="region of interest" description="Disordered" evidence="11">
    <location>
        <begin position="1561"/>
        <end position="1582"/>
    </location>
</feature>
<evidence type="ECO:0000256" key="3">
    <source>
        <dbReference type="ARBA" id="ARBA00022448"/>
    </source>
</evidence>
<dbReference type="InterPro" id="IPR023395">
    <property type="entry name" value="MCP_dom_sf"/>
</dbReference>
<dbReference type="GO" id="GO:0005743">
    <property type="term" value="C:mitochondrial inner membrane"/>
    <property type="evidence" value="ECO:0007669"/>
    <property type="project" value="UniProtKB-SubCell"/>
</dbReference>
<dbReference type="GO" id="GO:0005315">
    <property type="term" value="F:phosphate transmembrane transporter activity"/>
    <property type="evidence" value="ECO:0007669"/>
    <property type="project" value="InterPro"/>
</dbReference>
<dbReference type="GO" id="GO:1990547">
    <property type="term" value="P:mitochondrial phosphate ion transmembrane transport"/>
    <property type="evidence" value="ECO:0007669"/>
    <property type="project" value="InterPro"/>
</dbReference>
<dbReference type="Proteomes" id="UP001221413">
    <property type="component" value="Unassembled WGS sequence"/>
</dbReference>
<keyword evidence="5" id="KW-0677">Repeat</keyword>
<evidence type="ECO:0000256" key="9">
    <source>
        <dbReference type="ARBA" id="ARBA00023136"/>
    </source>
</evidence>
<dbReference type="PROSITE" id="PS50920">
    <property type="entry name" value="SOLCAR"/>
    <property type="match status" value="3"/>
</dbReference>
<dbReference type="EMBL" id="JAQGDS010000002">
    <property type="protein sequence ID" value="KAJ6263705.1"/>
    <property type="molecule type" value="Genomic_DNA"/>
</dbReference>
<dbReference type="FunFam" id="1.50.40.10:FF:000024">
    <property type="entry name" value="MIR1p Mitochondrial phosphate carrier"/>
    <property type="match status" value="1"/>
</dbReference>
<keyword evidence="4 10" id="KW-0812">Transmembrane</keyword>
<evidence type="ECO:0000256" key="1">
    <source>
        <dbReference type="ARBA" id="ARBA00004448"/>
    </source>
</evidence>
<evidence type="ECO:0000256" key="6">
    <source>
        <dbReference type="ARBA" id="ARBA00022792"/>
    </source>
</evidence>
<keyword evidence="3" id="KW-0813">Transport</keyword>
<feature type="compositionally biased region" description="Basic and acidic residues" evidence="11">
    <location>
        <begin position="314"/>
        <end position="333"/>
    </location>
</feature>
<gene>
    <name evidence="12" type="ORF">Dda_2274</name>
</gene>
<dbReference type="InterPro" id="IPR018108">
    <property type="entry name" value="MCP_transmembrane"/>
</dbReference>
<comment type="similarity">
    <text evidence="2">Belongs to the mitochondrial carrier (TC 2.A.29) family.</text>
</comment>
<evidence type="ECO:0000256" key="8">
    <source>
        <dbReference type="ARBA" id="ARBA00023128"/>
    </source>
</evidence>
<evidence type="ECO:0000256" key="11">
    <source>
        <dbReference type="SAM" id="MobiDB-lite"/>
    </source>
</evidence>
<feature type="region of interest" description="Disordered" evidence="11">
    <location>
        <begin position="314"/>
        <end position="361"/>
    </location>
</feature>
<keyword evidence="13" id="KW-1185">Reference proteome</keyword>
<keyword evidence="6" id="KW-0999">Mitochondrion inner membrane</keyword>
<protein>
    <submittedName>
        <fullName evidence="12">Mitoferrin</fullName>
    </submittedName>
</protein>
<evidence type="ECO:0000256" key="7">
    <source>
        <dbReference type="ARBA" id="ARBA00022989"/>
    </source>
</evidence>
<accession>A0AAD6J3K2</accession>
<feature type="repeat" description="Solcar" evidence="10">
    <location>
        <begin position="220"/>
        <end position="305"/>
    </location>
</feature>
<name>A0AAD6J3K2_DREDA</name>
<evidence type="ECO:0000256" key="4">
    <source>
        <dbReference type="ARBA" id="ARBA00022692"/>
    </source>
</evidence>
<dbReference type="Gene3D" id="1.50.40.10">
    <property type="entry name" value="Mitochondrial carrier domain"/>
    <property type="match status" value="1"/>
</dbReference>
<comment type="caution">
    <text evidence="12">The sequence shown here is derived from an EMBL/GenBank/DDBJ whole genome shotgun (WGS) entry which is preliminary data.</text>
</comment>
<proteinExistence type="inferred from homology"/>
<dbReference type="InterPro" id="IPR044677">
    <property type="entry name" value="SLC25A3/Pic2/Mir1-like"/>
</dbReference>
<evidence type="ECO:0000256" key="10">
    <source>
        <dbReference type="PROSITE-ProRule" id="PRU00282"/>
    </source>
</evidence>
<comment type="subcellular location">
    <subcellularLocation>
        <location evidence="1">Mitochondrion inner membrane</location>
        <topology evidence="1">Multi-pass membrane protein</topology>
    </subcellularLocation>
</comment>
<feature type="region of interest" description="Disordered" evidence="11">
    <location>
        <begin position="1352"/>
        <end position="1371"/>
    </location>
</feature>
<evidence type="ECO:0000256" key="5">
    <source>
        <dbReference type="ARBA" id="ARBA00022737"/>
    </source>
</evidence>
<evidence type="ECO:0000256" key="2">
    <source>
        <dbReference type="ARBA" id="ARBA00006375"/>
    </source>
</evidence>